<protein>
    <recommendedName>
        <fullName evidence="4">Cysteine rich repeat protein</fullName>
    </recommendedName>
</protein>
<name>A0A6N6MLT9_9HYPH</name>
<evidence type="ECO:0000256" key="1">
    <source>
        <dbReference type="SAM" id="SignalP"/>
    </source>
</evidence>
<sequence length="81" mass="8514">MRLPALRICLAAMALTIATASRAEPTIAQRQACTPDVLRLCSSQIPNVAGITACLRREKLRLSPGCRAVFSAAGQPHSAGL</sequence>
<dbReference type="EMBL" id="VZZJ01000042">
    <property type="protein sequence ID" value="KAB1069217.1"/>
    <property type="molecule type" value="Genomic_DNA"/>
</dbReference>
<accession>A0A6N6MLT9</accession>
<keyword evidence="3" id="KW-1185">Reference proteome</keyword>
<evidence type="ECO:0000313" key="3">
    <source>
        <dbReference type="Proteomes" id="UP000441523"/>
    </source>
</evidence>
<feature type="signal peptide" evidence="1">
    <location>
        <begin position="1"/>
        <end position="23"/>
    </location>
</feature>
<proteinExistence type="predicted"/>
<evidence type="ECO:0008006" key="4">
    <source>
        <dbReference type="Google" id="ProtNLM"/>
    </source>
</evidence>
<dbReference type="Proteomes" id="UP000441523">
    <property type="component" value="Unassembled WGS sequence"/>
</dbReference>
<organism evidence="2 3">
    <name type="scientific">Methylobacterium planeticum</name>
    <dbReference type="NCBI Taxonomy" id="2615211"/>
    <lineage>
        <taxon>Bacteria</taxon>
        <taxon>Pseudomonadati</taxon>
        <taxon>Pseudomonadota</taxon>
        <taxon>Alphaproteobacteria</taxon>
        <taxon>Hyphomicrobiales</taxon>
        <taxon>Methylobacteriaceae</taxon>
        <taxon>Methylobacterium</taxon>
    </lineage>
</organism>
<comment type="caution">
    <text evidence="2">The sequence shown here is derived from an EMBL/GenBank/DDBJ whole genome shotgun (WGS) entry which is preliminary data.</text>
</comment>
<evidence type="ECO:0000313" key="2">
    <source>
        <dbReference type="EMBL" id="KAB1069217.1"/>
    </source>
</evidence>
<gene>
    <name evidence="2" type="ORF">F6X51_25825</name>
</gene>
<keyword evidence="1" id="KW-0732">Signal</keyword>
<feature type="chain" id="PRO_5026750968" description="Cysteine rich repeat protein" evidence="1">
    <location>
        <begin position="24"/>
        <end position="81"/>
    </location>
</feature>
<dbReference type="AlphaFoldDB" id="A0A6N6MLT9"/>
<reference evidence="2 3" key="1">
    <citation type="submission" date="2019-09" db="EMBL/GenBank/DDBJ databases">
        <title>YIM 132548 draft genome.</title>
        <authorList>
            <person name="Jiang L."/>
        </authorList>
    </citation>
    <scope>NUCLEOTIDE SEQUENCE [LARGE SCALE GENOMIC DNA]</scope>
    <source>
        <strain evidence="2 3">YIM 132548</strain>
    </source>
</reference>